<dbReference type="Proteomes" id="UP000587070">
    <property type="component" value="Unassembled WGS sequence"/>
</dbReference>
<keyword evidence="4" id="KW-1003">Cell membrane</keyword>
<evidence type="ECO:0000256" key="3">
    <source>
        <dbReference type="ARBA" id="ARBA00022448"/>
    </source>
</evidence>
<proteinExistence type="inferred from homology"/>
<evidence type="ECO:0000256" key="5">
    <source>
        <dbReference type="ARBA" id="ARBA00022519"/>
    </source>
</evidence>
<evidence type="ECO:0000313" key="12">
    <source>
        <dbReference type="EMBL" id="MBB4246998.1"/>
    </source>
</evidence>
<evidence type="ECO:0000256" key="1">
    <source>
        <dbReference type="ARBA" id="ARBA00004383"/>
    </source>
</evidence>
<keyword evidence="8" id="KW-1133">Transmembrane helix</keyword>
<feature type="compositionally biased region" description="Low complexity" evidence="10">
    <location>
        <begin position="51"/>
        <end position="64"/>
    </location>
</feature>
<evidence type="ECO:0000256" key="7">
    <source>
        <dbReference type="ARBA" id="ARBA00022927"/>
    </source>
</evidence>
<dbReference type="PROSITE" id="PS52015">
    <property type="entry name" value="TONB_CTD"/>
    <property type="match status" value="1"/>
</dbReference>
<gene>
    <name evidence="12" type="ORF">GGD90_001364</name>
</gene>
<feature type="compositionally biased region" description="Low complexity" evidence="10">
    <location>
        <begin position="92"/>
        <end position="110"/>
    </location>
</feature>
<accession>A0A840G8G5</accession>
<evidence type="ECO:0000256" key="9">
    <source>
        <dbReference type="ARBA" id="ARBA00023136"/>
    </source>
</evidence>
<reference evidence="12 13" key="1">
    <citation type="submission" date="2020-08" db="EMBL/GenBank/DDBJ databases">
        <title>Genome sequencing of Purple Non-Sulfur Bacteria from various extreme environments.</title>
        <authorList>
            <person name="Mayer M."/>
        </authorList>
    </citation>
    <scope>NUCLEOTIDE SEQUENCE [LARGE SCALE GENOMIC DNA]</scope>
    <source>
        <strain evidence="12 13">2761</strain>
    </source>
</reference>
<evidence type="ECO:0000313" key="13">
    <source>
        <dbReference type="Proteomes" id="UP000587070"/>
    </source>
</evidence>
<comment type="caution">
    <text evidence="12">The sequence shown here is derived from an EMBL/GenBank/DDBJ whole genome shotgun (WGS) entry which is preliminary data.</text>
</comment>
<evidence type="ECO:0000256" key="10">
    <source>
        <dbReference type="SAM" id="MobiDB-lite"/>
    </source>
</evidence>
<keyword evidence="13" id="KW-1185">Reference proteome</keyword>
<keyword evidence="7" id="KW-0653">Protein transport</keyword>
<keyword evidence="9" id="KW-0472">Membrane</keyword>
<evidence type="ECO:0000256" key="8">
    <source>
        <dbReference type="ARBA" id="ARBA00022989"/>
    </source>
</evidence>
<feature type="domain" description="TonB C-terminal" evidence="11">
    <location>
        <begin position="115"/>
        <end position="206"/>
    </location>
</feature>
<keyword evidence="3" id="KW-0813">Transport</keyword>
<dbReference type="GO" id="GO:0015031">
    <property type="term" value="P:protein transport"/>
    <property type="evidence" value="ECO:0007669"/>
    <property type="project" value="UniProtKB-KW"/>
</dbReference>
<dbReference type="InterPro" id="IPR051045">
    <property type="entry name" value="TonB-dependent_transducer"/>
</dbReference>
<evidence type="ECO:0000259" key="11">
    <source>
        <dbReference type="PROSITE" id="PS52015"/>
    </source>
</evidence>
<evidence type="ECO:0000256" key="2">
    <source>
        <dbReference type="ARBA" id="ARBA00006555"/>
    </source>
</evidence>
<dbReference type="RefSeq" id="WP_228273653.1">
    <property type="nucleotide sequence ID" value="NZ_JACIGE010000004.1"/>
</dbReference>
<keyword evidence="5" id="KW-0997">Cell inner membrane</keyword>
<dbReference type="InterPro" id="IPR006260">
    <property type="entry name" value="TonB/TolA_C"/>
</dbReference>
<dbReference type="InterPro" id="IPR037682">
    <property type="entry name" value="TonB_C"/>
</dbReference>
<dbReference type="AlphaFoldDB" id="A0A840G8G5"/>
<protein>
    <submittedName>
        <fullName evidence="12">Protein TonB</fullName>
    </submittedName>
</protein>
<dbReference type="Gene3D" id="3.30.1150.10">
    <property type="match status" value="1"/>
</dbReference>
<sequence>MPRISGRGVIGIALAHAALLGLLATLDVTPIRASMATLTVDLIPAAVQPVAAEKPPTPATAKPAPVTPRQPPRVQAPMLAAQTEAPTATVDSSKPSEPAAPAAAPSSAKAAAVSPPRFDADYLHNPAPVYPALSRRMGEEGRVMLRVFVDATGRPAQIELNSSSGSARLDAAAQEAVWRWSFVAARRGDDSVGAWVLVPIVFNLRG</sequence>
<comment type="subcellular location">
    <subcellularLocation>
        <location evidence="1">Cell inner membrane</location>
        <topology evidence="1">Single-pass membrane protein</topology>
        <orientation evidence="1">Periplasmic side</orientation>
    </subcellularLocation>
</comment>
<dbReference type="GO" id="GO:0098797">
    <property type="term" value="C:plasma membrane protein complex"/>
    <property type="evidence" value="ECO:0007669"/>
    <property type="project" value="TreeGrafter"/>
</dbReference>
<dbReference type="Pfam" id="PF03544">
    <property type="entry name" value="TonB_C"/>
    <property type="match status" value="1"/>
</dbReference>
<dbReference type="SUPFAM" id="SSF74653">
    <property type="entry name" value="TolA/TonB C-terminal domain"/>
    <property type="match status" value="1"/>
</dbReference>
<dbReference type="EMBL" id="JACIGE010000004">
    <property type="protein sequence ID" value="MBB4246998.1"/>
    <property type="molecule type" value="Genomic_DNA"/>
</dbReference>
<name>A0A840G8G5_RHOTE</name>
<dbReference type="GO" id="GO:0031992">
    <property type="term" value="F:energy transducer activity"/>
    <property type="evidence" value="ECO:0007669"/>
    <property type="project" value="TreeGrafter"/>
</dbReference>
<keyword evidence="6" id="KW-0812">Transmembrane</keyword>
<dbReference type="GO" id="GO:0055085">
    <property type="term" value="P:transmembrane transport"/>
    <property type="evidence" value="ECO:0007669"/>
    <property type="project" value="InterPro"/>
</dbReference>
<dbReference type="NCBIfam" id="TIGR01352">
    <property type="entry name" value="tonB_Cterm"/>
    <property type="match status" value="1"/>
</dbReference>
<evidence type="ECO:0000256" key="4">
    <source>
        <dbReference type="ARBA" id="ARBA00022475"/>
    </source>
</evidence>
<evidence type="ECO:0000256" key="6">
    <source>
        <dbReference type="ARBA" id="ARBA00022692"/>
    </source>
</evidence>
<comment type="similarity">
    <text evidence="2">Belongs to the TonB family.</text>
</comment>
<organism evidence="12 13">
    <name type="scientific">Rhodocyclus tenuis</name>
    <name type="common">Rhodospirillum tenue</name>
    <dbReference type="NCBI Taxonomy" id="1066"/>
    <lineage>
        <taxon>Bacteria</taxon>
        <taxon>Pseudomonadati</taxon>
        <taxon>Pseudomonadota</taxon>
        <taxon>Betaproteobacteria</taxon>
        <taxon>Rhodocyclales</taxon>
        <taxon>Rhodocyclaceae</taxon>
        <taxon>Rhodocyclus</taxon>
    </lineage>
</organism>
<dbReference type="PANTHER" id="PTHR33446">
    <property type="entry name" value="PROTEIN TONB-RELATED"/>
    <property type="match status" value="1"/>
</dbReference>
<dbReference type="PANTHER" id="PTHR33446:SF2">
    <property type="entry name" value="PROTEIN TONB"/>
    <property type="match status" value="1"/>
</dbReference>
<feature type="region of interest" description="Disordered" evidence="10">
    <location>
        <begin position="51"/>
        <end position="110"/>
    </location>
</feature>